<feature type="domain" description="PH" evidence="5">
    <location>
        <begin position="1"/>
        <end position="90"/>
    </location>
</feature>
<dbReference type="Gene3D" id="2.30.29.30">
    <property type="entry name" value="Pleckstrin-homology domain (PH domain)/Phosphotyrosine-binding domain (PTB)"/>
    <property type="match status" value="1"/>
</dbReference>
<dbReference type="AlphaFoldDB" id="A0A9N9R937"/>
<keyword evidence="1" id="KW-0479">Metal-binding</keyword>
<evidence type="ECO:0000313" key="6">
    <source>
        <dbReference type="EMBL" id="CAG9792040.1"/>
    </source>
</evidence>
<evidence type="ECO:0000259" key="5">
    <source>
        <dbReference type="PROSITE" id="PS50003"/>
    </source>
</evidence>
<accession>A0A9N9R937</accession>
<sequence length="153" mass="17833">MVDKRYDLLSAFQRRRERGRIATDSIHTVEQAQLAELSKQIPDGVAENSQYKYPFQVGYTEQNTDYTLYLIVGDHSERLHWIHTIRSLCVCNTRRPRYHPGAWSARRWACCDGERRSAPGCQIATIWPLPEPQLEILVQKEKPVNDVTRKCPH</sequence>
<dbReference type="PROSITE" id="PS50003">
    <property type="entry name" value="PH_DOMAIN"/>
    <property type="match status" value="1"/>
</dbReference>
<dbReference type="GO" id="GO:0035556">
    <property type="term" value="P:intracellular signal transduction"/>
    <property type="evidence" value="ECO:0007669"/>
    <property type="project" value="InterPro"/>
</dbReference>
<dbReference type="InterPro" id="IPR011993">
    <property type="entry name" value="PH-like_dom_sf"/>
</dbReference>
<protein>
    <recommendedName>
        <fullName evidence="5">PH domain-containing protein</fullName>
    </recommendedName>
</protein>
<dbReference type="InterPro" id="IPR001849">
    <property type="entry name" value="PH_domain"/>
</dbReference>
<dbReference type="Proteomes" id="UP001153714">
    <property type="component" value="Chromosome 4"/>
</dbReference>
<evidence type="ECO:0000256" key="2">
    <source>
        <dbReference type="ARBA" id="ARBA00022771"/>
    </source>
</evidence>
<gene>
    <name evidence="6" type="ORF">DIATSA_LOCUS9610</name>
</gene>
<dbReference type="InterPro" id="IPR001562">
    <property type="entry name" value="Znf_Btk_motif"/>
</dbReference>
<keyword evidence="7" id="KW-1185">Reference proteome</keyword>
<evidence type="ECO:0000256" key="4">
    <source>
        <dbReference type="PROSITE-ProRule" id="PRU00432"/>
    </source>
</evidence>
<organism evidence="6 7">
    <name type="scientific">Diatraea saccharalis</name>
    <name type="common">sugarcane borer</name>
    <dbReference type="NCBI Taxonomy" id="40085"/>
    <lineage>
        <taxon>Eukaryota</taxon>
        <taxon>Metazoa</taxon>
        <taxon>Ecdysozoa</taxon>
        <taxon>Arthropoda</taxon>
        <taxon>Hexapoda</taxon>
        <taxon>Insecta</taxon>
        <taxon>Pterygota</taxon>
        <taxon>Neoptera</taxon>
        <taxon>Endopterygota</taxon>
        <taxon>Lepidoptera</taxon>
        <taxon>Glossata</taxon>
        <taxon>Ditrysia</taxon>
        <taxon>Pyraloidea</taxon>
        <taxon>Crambidae</taxon>
        <taxon>Crambinae</taxon>
        <taxon>Diatraea</taxon>
    </lineage>
</organism>
<dbReference type="Pfam" id="PF00779">
    <property type="entry name" value="BTK"/>
    <property type="match status" value="1"/>
</dbReference>
<name>A0A9N9R937_9NEOP</name>
<evidence type="ECO:0000313" key="7">
    <source>
        <dbReference type="Proteomes" id="UP001153714"/>
    </source>
</evidence>
<dbReference type="EMBL" id="OU893335">
    <property type="protein sequence ID" value="CAG9792040.1"/>
    <property type="molecule type" value="Genomic_DNA"/>
</dbReference>
<keyword evidence="3" id="KW-0862">Zinc</keyword>
<evidence type="ECO:0000256" key="1">
    <source>
        <dbReference type="ARBA" id="ARBA00022723"/>
    </source>
</evidence>
<reference evidence="6" key="1">
    <citation type="submission" date="2021-12" db="EMBL/GenBank/DDBJ databases">
        <authorList>
            <person name="King R."/>
        </authorList>
    </citation>
    <scope>NUCLEOTIDE SEQUENCE</scope>
</reference>
<dbReference type="OrthoDB" id="28230at2759"/>
<evidence type="ECO:0000256" key="3">
    <source>
        <dbReference type="ARBA" id="ARBA00022833"/>
    </source>
</evidence>
<dbReference type="GO" id="GO:0008270">
    <property type="term" value="F:zinc ion binding"/>
    <property type="evidence" value="ECO:0007669"/>
    <property type="project" value="UniProtKB-KW"/>
</dbReference>
<dbReference type="PROSITE" id="PS51113">
    <property type="entry name" value="ZF_BTK"/>
    <property type="match status" value="1"/>
</dbReference>
<dbReference type="SUPFAM" id="SSF50729">
    <property type="entry name" value="PH domain-like"/>
    <property type="match status" value="1"/>
</dbReference>
<keyword evidence="2 4" id="KW-0863">Zinc-finger</keyword>
<reference evidence="6" key="2">
    <citation type="submission" date="2022-10" db="EMBL/GenBank/DDBJ databases">
        <authorList>
            <consortium name="ENA_rothamsted_submissions"/>
            <consortium name="culmorum"/>
            <person name="King R."/>
        </authorList>
    </citation>
    <scope>NUCLEOTIDE SEQUENCE</scope>
</reference>
<proteinExistence type="predicted"/>